<dbReference type="PANTHER" id="PTHR43798:SF33">
    <property type="entry name" value="HYDROLASE, PUTATIVE (AFU_ORTHOLOGUE AFUA_2G14860)-RELATED"/>
    <property type="match status" value="1"/>
</dbReference>
<keyword evidence="3" id="KW-1185">Reference proteome</keyword>
<protein>
    <submittedName>
        <fullName evidence="2">Alpha/beta hydrolase</fullName>
    </submittedName>
</protein>
<dbReference type="PANTHER" id="PTHR43798">
    <property type="entry name" value="MONOACYLGLYCEROL LIPASE"/>
    <property type="match status" value="1"/>
</dbReference>
<dbReference type="RefSeq" id="WP_200321110.1">
    <property type="nucleotide sequence ID" value="NZ_JAENJH010000005.1"/>
</dbReference>
<comment type="caution">
    <text evidence="2">The sequence shown here is derived from an EMBL/GenBank/DDBJ whole genome shotgun (WGS) entry which is preliminary data.</text>
</comment>
<dbReference type="EMBL" id="JAENJH010000005">
    <property type="protein sequence ID" value="MBK1787018.1"/>
    <property type="molecule type" value="Genomic_DNA"/>
</dbReference>
<name>A0A934V7R9_9PSEU</name>
<dbReference type="InterPro" id="IPR029058">
    <property type="entry name" value="AB_hydrolase_fold"/>
</dbReference>
<sequence length="259" mass="27592">MDFDITRHGNGEPVVFVHGGGAADEFLPLLHEPALERFRLISYRRRGYGYAGYTGPVSVEQHAADCAAVLTKAGVDRAHVVGKSFGALVALQLAADEPNLVHSLTLLEPTLAAVPSGPQLLRGLAPVAQLYRDGDPGGAVHAYLTAVWGVDWRAEFHRAVPGGPKQAERDAAGLFESDLPQLASWALPAELSQPVLHVLGTQSSPVFAEGRDLLAARLPQLEVAVLPGLNHLLQLRDPARVAAVVAGFLHHHPMEVAAR</sequence>
<evidence type="ECO:0000259" key="1">
    <source>
        <dbReference type="Pfam" id="PF00561"/>
    </source>
</evidence>
<gene>
    <name evidence="2" type="ORF">JHE00_22055</name>
</gene>
<evidence type="ECO:0000313" key="2">
    <source>
        <dbReference type="EMBL" id="MBK1787018.1"/>
    </source>
</evidence>
<keyword evidence="2" id="KW-0378">Hydrolase</keyword>
<dbReference type="SUPFAM" id="SSF53474">
    <property type="entry name" value="alpha/beta-Hydrolases"/>
    <property type="match status" value="1"/>
</dbReference>
<dbReference type="GO" id="GO:0016787">
    <property type="term" value="F:hydrolase activity"/>
    <property type="evidence" value="ECO:0007669"/>
    <property type="project" value="UniProtKB-KW"/>
</dbReference>
<dbReference type="Pfam" id="PF00561">
    <property type="entry name" value="Abhydrolase_1"/>
    <property type="match status" value="1"/>
</dbReference>
<accession>A0A934V7R9</accession>
<proteinExistence type="predicted"/>
<feature type="domain" description="AB hydrolase-1" evidence="1">
    <location>
        <begin position="13"/>
        <end position="236"/>
    </location>
</feature>
<dbReference type="InterPro" id="IPR050266">
    <property type="entry name" value="AB_hydrolase_sf"/>
</dbReference>
<evidence type="ECO:0000313" key="3">
    <source>
        <dbReference type="Proteomes" id="UP000635245"/>
    </source>
</evidence>
<dbReference type="InterPro" id="IPR000073">
    <property type="entry name" value="AB_hydrolase_1"/>
</dbReference>
<dbReference type="Gene3D" id="3.40.50.1820">
    <property type="entry name" value="alpha/beta hydrolase"/>
    <property type="match status" value="1"/>
</dbReference>
<dbReference type="AlphaFoldDB" id="A0A934V7R9"/>
<reference evidence="2" key="1">
    <citation type="submission" date="2020-12" db="EMBL/GenBank/DDBJ databases">
        <title>Prauserella sp. ASG 168, a novel actinomycete isolated from cave rock.</title>
        <authorList>
            <person name="Suriyachadkun C."/>
        </authorList>
    </citation>
    <scope>NUCLEOTIDE SEQUENCE</scope>
    <source>
        <strain evidence="2">ASG 168</strain>
    </source>
</reference>
<organism evidence="2 3">
    <name type="scientific">Prauserella cavernicola</name>
    <dbReference type="NCBI Taxonomy" id="2800127"/>
    <lineage>
        <taxon>Bacteria</taxon>
        <taxon>Bacillati</taxon>
        <taxon>Actinomycetota</taxon>
        <taxon>Actinomycetes</taxon>
        <taxon>Pseudonocardiales</taxon>
        <taxon>Pseudonocardiaceae</taxon>
        <taxon>Prauserella</taxon>
    </lineage>
</organism>
<dbReference type="Proteomes" id="UP000635245">
    <property type="component" value="Unassembled WGS sequence"/>
</dbReference>
<dbReference type="GO" id="GO:0016020">
    <property type="term" value="C:membrane"/>
    <property type="evidence" value="ECO:0007669"/>
    <property type="project" value="TreeGrafter"/>
</dbReference>